<dbReference type="EMBL" id="CP022163">
    <property type="protein sequence ID" value="ATB32723.1"/>
    <property type="molecule type" value="Genomic_DNA"/>
</dbReference>
<evidence type="ECO:0000256" key="1">
    <source>
        <dbReference type="SAM" id="MobiDB-lite"/>
    </source>
</evidence>
<reference evidence="3 4" key="1">
    <citation type="submission" date="2017-06" db="EMBL/GenBank/DDBJ databases">
        <authorList>
            <person name="Kim H.J."/>
            <person name="Triplett B.A."/>
        </authorList>
    </citation>
    <scope>NUCLEOTIDE SEQUENCE [LARGE SCALE GENOMIC DNA]</scope>
    <source>
        <strain evidence="3 4">DSM 14713</strain>
    </source>
</reference>
<feature type="transmembrane region" description="Helical" evidence="2">
    <location>
        <begin position="185"/>
        <end position="203"/>
    </location>
</feature>
<feature type="transmembrane region" description="Helical" evidence="2">
    <location>
        <begin position="86"/>
        <end position="107"/>
    </location>
</feature>
<dbReference type="RefSeq" id="WP_095980874.1">
    <property type="nucleotide sequence ID" value="NZ_CP022163.1"/>
</dbReference>
<dbReference type="KEGG" id="mbd:MEBOL_006212"/>
<feature type="transmembrane region" description="Helical" evidence="2">
    <location>
        <begin position="156"/>
        <end position="173"/>
    </location>
</feature>
<evidence type="ECO:0000256" key="2">
    <source>
        <dbReference type="SAM" id="Phobius"/>
    </source>
</evidence>
<proteinExistence type="predicted"/>
<sequence>MSTTPDAPLTSSAAPPAGKGLLSTPLWPQSSLELTSPRTLMFMGISFILGLLCYSQGYTFDGGMLVYLVLILIFSRAYYTRAYKGLAYFLILLIIIPPANVLQNNFIAAGQITWRPDAHYLLGRVTAEGDGPFKWTRFLYTGEEQPSLDGSVNHLAVSYMYCVSFIMLMHALPARFKRAHRTSQILFYVLFTAFTALFLMLPILSPSPTGQLDWMWAMTSMSYGLGWLGLLLSKSFRKLVGTPAMLIWMVFMGFAVAPFYDVLHTCINNDYWLPVATNMKPLLTCGEVSLPGLMPFYDLGFAFLYPALFGVFQDYLSKWTVRDERYSYAGELRVAEEAR</sequence>
<accession>A0A250IN88</accession>
<keyword evidence="4" id="KW-1185">Reference proteome</keyword>
<keyword evidence="2" id="KW-0812">Transmembrane</keyword>
<feature type="transmembrane region" description="Helical" evidence="2">
    <location>
        <begin position="63"/>
        <end position="79"/>
    </location>
</feature>
<feature type="transmembrane region" description="Helical" evidence="2">
    <location>
        <begin position="239"/>
        <end position="260"/>
    </location>
</feature>
<organism evidence="3 4">
    <name type="scientific">Melittangium boletus DSM 14713</name>
    <dbReference type="NCBI Taxonomy" id="1294270"/>
    <lineage>
        <taxon>Bacteria</taxon>
        <taxon>Pseudomonadati</taxon>
        <taxon>Myxococcota</taxon>
        <taxon>Myxococcia</taxon>
        <taxon>Myxococcales</taxon>
        <taxon>Cystobacterineae</taxon>
        <taxon>Archangiaceae</taxon>
        <taxon>Melittangium</taxon>
    </lineage>
</organism>
<evidence type="ECO:0000313" key="4">
    <source>
        <dbReference type="Proteomes" id="UP000217289"/>
    </source>
</evidence>
<dbReference type="AlphaFoldDB" id="A0A250IN88"/>
<keyword evidence="2" id="KW-0472">Membrane</keyword>
<feature type="region of interest" description="Disordered" evidence="1">
    <location>
        <begin position="1"/>
        <end position="22"/>
    </location>
</feature>
<dbReference type="Proteomes" id="UP000217289">
    <property type="component" value="Chromosome"/>
</dbReference>
<evidence type="ECO:0000313" key="3">
    <source>
        <dbReference type="EMBL" id="ATB32723.1"/>
    </source>
</evidence>
<feature type="transmembrane region" description="Helical" evidence="2">
    <location>
        <begin position="296"/>
        <end position="316"/>
    </location>
</feature>
<gene>
    <name evidence="3" type="ORF">MEBOL_006212</name>
</gene>
<name>A0A250IN88_9BACT</name>
<protein>
    <submittedName>
        <fullName evidence="3">Uncharacterized protein</fullName>
    </submittedName>
</protein>
<feature type="compositionally biased region" description="Polar residues" evidence="1">
    <location>
        <begin position="1"/>
        <end position="13"/>
    </location>
</feature>
<keyword evidence="2" id="KW-1133">Transmembrane helix</keyword>
<feature type="transmembrane region" description="Helical" evidence="2">
    <location>
        <begin position="215"/>
        <end position="232"/>
    </location>
</feature>